<dbReference type="AlphaFoldDB" id="A0A080M2C3"/>
<evidence type="ECO:0000259" key="2">
    <source>
        <dbReference type="PROSITE" id="PS50914"/>
    </source>
</evidence>
<dbReference type="RefSeq" id="WP_034952505.1">
    <property type="nucleotide sequence ID" value="NZ_JDST02000099.1"/>
</dbReference>
<reference evidence="4" key="3">
    <citation type="submission" date="2020-06" db="EMBL/GenBank/DDBJ databases">
        <authorList>
            <person name="Arumugam K."/>
            <person name="Besarab I."/>
            <person name="Haryono M."/>
            <person name="Bagci C."/>
            <person name="Beier S."/>
            <person name="Buchfink B."/>
            <person name="Gorska A."/>
            <person name="Qiu G."/>
            <person name="Huson D.H."/>
            <person name="Williams R.B."/>
        </authorList>
    </citation>
    <scope>NUCLEOTIDE SEQUENCE</scope>
    <source>
        <strain evidence="4">SSA1</strain>
    </source>
</reference>
<dbReference type="PANTHER" id="PTHR34606">
    <property type="entry name" value="BON DOMAIN-CONTAINING PROTEIN"/>
    <property type="match status" value="1"/>
</dbReference>
<evidence type="ECO:0000313" key="5">
    <source>
        <dbReference type="Proteomes" id="UP000021315"/>
    </source>
</evidence>
<dbReference type="KEGG" id="acog:HWD57_14370"/>
<proteinExistence type="predicted"/>
<protein>
    <submittedName>
        <fullName evidence="4">BON domain-containing protein</fullName>
    </submittedName>
    <submittedName>
        <fullName evidence="3">Outer membrane lipoprotein</fullName>
    </submittedName>
</protein>
<organism evidence="3 5">
    <name type="scientific">Candidatus Accumulibacter cognatus</name>
    <dbReference type="NCBI Taxonomy" id="2954383"/>
    <lineage>
        <taxon>Bacteria</taxon>
        <taxon>Pseudomonadati</taxon>
        <taxon>Pseudomonadota</taxon>
        <taxon>Betaproteobacteria</taxon>
        <taxon>Candidatus Accumulibacter</taxon>
    </lineage>
</organism>
<evidence type="ECO:0000256" key="1">
    <source>
        <dbReference type="ARBA" id="ARBA00022729"/>
    </source>
</evidence>
<dbReference type="STRING" id="1453999.AW06_003745"/>
<dbReference type="InterPro" id="IPR051686">
    <property type="entry name" value="Lipoprotein_DolP"/>
</dbReference>
<accession>A0A7D5SFE2</accession>
<dbReference type="InterPro" id="IPR007055">
    <property type="entry name" value="BON_dom"/>
</dbReference>
<dbReference type="InterPro" id="IPR014004">
    <property type="entry name" value="Transpt-assoc_nodulatn_dom_bac"/>
</dbReference>
<reference evidence="4 6" key="2">
    <citation type="journal article" date="2019" name="Microbiome">
        <title>Annotated bacterial chromosomes from frame-shift-corrected long-read metagenomic data.</title>
        <authorList>
            <person name="Arumugam K."/>
            <person name="Bagci C."/>
            <person name="Bessarab I."/>
            <person name="Beier S."/>
            <person name="Buchfink B."/>
            <person name="Gorska A."/>
            <person name="Qiu G."/>
            <person name="Huson D.H."/>
            <person name="Williams R.B.H."/>
        </authorList>
    </citation>
    <scope>NUCLEOTIDE SEQUENCE [LARGE SCALE GENOMIC DNA]</scope>
    <source>
        <strain evidence="4">SSA1</strain>
    </source>
</reference>
<dbReference type="Pfam" id="PF04972">
    <property type="entry name" value="BON"/>
    <property type="match status" value="2"/>
</dbReference>
<reference evidence="3 5" key="1">
    <citation type="submission" date="2014-02" db="EMBL/GenBank/DDBJ databases">
        <title>Expanding our view of genomic diversity in Candidatus Accumulibacter clades.</title>
        <authorList>
            <person name="Skennerton C.T."/>
            <person name="Barr J.J."/>
            <person name="Slater F.R."/>
            <person name="Bond P.L."/>
            <person name="Tyson G.W."/>
        </authorList>
    </citation>
    <scope>NUCLEOTIDE SEQUENCE [LARGE SCALE GENOMIC DNA]</scope>
    <source>
        <strain evidence="5">SK-02</strain>
    </source>
</reference>
<evidence type="ECO:0000313" key="3">
    <source>
        <dbReference type="EMBL" id="KFB75216.1"/>
    </source>
</evidence>
<accession>A0A080M2C3</accession>
<keyword evidence="3" id="KW-0449">Lipoprotein</keyword>
<dbReference type="PANTHER" id="PTHR34606:SF4">
    <property type="entry name" value="OUTER MEMBRANE LIPOPROTEIN DOLP"/>
    <property type="match status" value="1"/>
</dbReference>
<name>A0A080M2C3_9PROT</name>
<dbReference type="Gene3D" id="3.30.1340.30">
    <property type="match status" value="2"/>
</dbReference>
<feature type="domain" description="BON" evidence="2">
    <location>
        <begin position="47"/>
        <end position="114"/>
    </location>
</feature>
<evidence type="ECO:0000313" key="6">
    <source>
        <dbReference type="Proteomes" id="UP000509684"/>
    </source>
</evidence>
<keyword evidence="1" id="KW-0732">Signal</keyword>
<sequence length="216" mass="22755">MKKSLFTILLLGVLLPMLQGCLAMLAAGAGGGALAALDRRSLGTQTDDESIEWKASARVNEKIGDQAHTSFTSYNRKVLISGEVPSEQMKAEVEQIVAGVPQVQGVYNELAVGPISSFSARSNDSYVTTRVKSRFVDAGSLNAVHVKVVTEAGVVYLLGLVSQHEADAAIQVARTTRGVKKVVTLMEILPDAKVRELDLSMPAAAKPPESPPAAGG</sequence>
<keyword evidence="5" id="KW-1185">Reference proteome</keyword>
<dbReference type="EMBL" id="JDST02000099">
    <property type="protein sequence ID" value="KFB75216.1"/>
    <property type="molecule type" value="Genomic_DNA"/>
</dbReference>
<evidence type="ECO:0000313" key="4">
    <source>
        <dbReference type="EMBL" id="QLH50842.1"/>
    </source>
</evidence>
<gene>
    <name evidence="3" type="ORF">AW06_003745</name>
    <name evidence="4" type="ORF">HWD57_14370</name>
</gene>
<dbReference type="SMART" id="SM00749">
    <property type="entry name" value="BON"/>
    <property type="match status" value="2"/>
</dbReference>
<dbReference type="Proteomes" id="UP000509684">
    <property type="component" value="Chromosome"/>
</dbReference>
<dbReference type="Proteomes" id="UP000021315">
    <property type="component" value="Unassembled WGS sequence"/>
</dbReference>
<dbReference type="EMBL" id="CP058708">
    <property type="protein sequence ID" value="QLH50842.1"/>
    <property type="molecule type" value="Genomic_DNA"/>
</dbReference>
<feature type="domain" description="BON" evidence="2">
    <location>
        <begin position="123"/>
        <end position="190"/>
    </location>
</feature>
<dbReference type="PROSITE" id="PS51257">
    <property type="entry name" value="PROKAR_LIPOPROTEIN"/>
    <property type="match status" value="1"/>
</dbReference>
<dbReference type="PROSITE" id="PS50914">
    <property type="entry name" value="BON"/>
    <property type="match status" value="2"/>
</dbReference>